<dbReference type="Proteomes" id="UP000289738">
    <property type="component" value="Chromosome B05"/>
</dbReference>
<accession>A0A444Z056</accession>
<feature type="region of interest" description="Disordered" evidence="1">
    <location>
        <begin position="205"/>
        <end position="287"/>
    </location>
</feature>
<evidence type="ECO:0000313" key="3">
    <source>
        <dbReference type="Proteomes" id="UP000289738"/>
    </source>
</evidence>
<evidence type="ECO:0000256" key="1">
    <source>
        <dbReference type="SAM" id="MobiDB-lite"/>
    </source>
</evidence>
<name>A0A444Z056_ARAHY</name>
<keyword evidence="3" id="KW-1185">Reference proteome</keyword>
<feature type="compositionally biased region" description="Polar residues" evidence="1">
    <location>
        <begin position="315"/>
        <end position="326"/>
    </location>
</feature>
<dbReference type="AlphaFoldDB" id="A0A444Z056"/>
<evidence type="ECO:0008006" key="4">
    <source>
        <dbReference type="Google" id="ProtNLM"/>
    </source>
</evidence>
<comment type="caution">
    <text evidence="2">The sequence shown here is derived from an EMBL/GenBank/DDBJ whole genome shotgun (WGS) entry which is preliminary data.</text>
</comment>
<proteinExistence type="predicted"/>
<organism evidence="2 3">
    <name type="scientific">Arachis hypogaea</name>
    <name type="common">Peanut</name>
    <dbReference type="NCBI Taxonomy" id="3818"/>
    <lineage>
        <taxon>Eukaryota</taxon>
        <taxon>Viridiplantae</taxon>
        <taxon>Streptophyta</taxon>
        <taxon>Embryophyta</taxon>
        <taxon>Tracheophyta</taxon>
        <taxon>Spermatophyta</taxon>
        <taxon>Magnoliopsida</taxon>
        <taxon>eudicotyledons</taxon>
        <taxon>Gunneridae</taxon>
        <taxon>Pentapetalae</taxon>
        <taxon>rosids</taxon>
        <taxon>fabids</taxon>
        <taxon>Fabales</taxon>
        <taxon>Fabaceae</taxon>
        <taxon>Papilionoideae</taxon>
        <taxon>50 kb inversion clade</taxon>
        <taxon>dalbergioids sensu lato</taxon>
        <taxon>Dalbergieae</taxon>
        <taxon>Pterocarpus clade</taxon>
        <taxon>Arachis</taxon>
    </lineage>
</organism>
<gene>
    <name evidence="2" type="ORF">Ahy_B05g074911</name>
</gene>
<feature type="region of interest" description="Disordered" evidence="1">
    <location>
        <begin position="315"/>
        <end position="334"/>
    </location>
</feature>
<reference evidence="2 3" key="1">
    <citation type="submission" date="2019-01" db="EMBL/GenBank/DDBJ databases">
        <title>Sequencing of cultivated peanut Arachis hypogaea provides insights into genome evolution and oil improvement.</title>
        <authorList>
            <person name="Chen X."/>
        </authorList>
    </citation>
    <scope>NUCLEOTIDE SEQUENCE [LARGE SCALE GENOMIC DNA]</scope>
    <source>
        <strain evidence="3">cv. Fuhuasheng</strain>
        <tissue evidence="2">Leaves</tissue>
    </source>
</reference>
<protein>
    <recommendedName>
        <fullName evidence="4">Aminotransferase-like plant mobile domain-containing protein</fullName>
    </recommendedName>
</protein>
<sequence length="516" mass="57900">MTSYSDFIAHHMSAENDHVTDDEHKLNRMKIDFGLFFSLFYSCKNFHNKDLNFTLFLRRNCGPSWLERLLFPNDTEESELANRSWASLLAVQVIPTGLPQHKKERFKATLYAPHYTARQLGFSLAIPTLLPKNSKPFCHVTLTSKKELDVCLLKNQQQREGYNHLVYDRSSFITKSCFDWWATYYSKYSRTLEEIKSSVIRAVPTVEGSPKRPLKRKAEATASSRQPPKKGRRTPSNTSRRLHLQPSSESASDDSEPSIQNILAASSKSDDAIDLDSGSQLIRRQRPVPSKPRLMYVVFQPVTAAQSITSSLAPDQPFQQHQQDLGQQASHSSIQAIASAEPLQDAELPTPPDLGSGDLGIVSESTDADLITLVTILNQVVQEDKVPISTTALTGPSTSNFPPEPSIDAREQLLALLKLLDHPPTEWTNNAALNSILFDVLSSSLELQVPSQHSSIINQFIKVANSYTTALQPTKASREEFDLRISQAFSAQAYYDKEERELEMELARINEKLAKI</sequence>
<dbReference type="EMBL" id="SDMP01000015">
    <property type="protein sequence ID" value="RYR07538.1"/>
    <property type="molecule type" value="Genomic_DNA"/>
</dbReference>
<evidence type="ECO:0000313" key="2">
    <source>
        <dbReference type="EMBL" id="RYR07538.1"/>
    </source>
</evidence>